<dbReference type="GO" id="GO:0016491">
    <property type="term" value="F:oxidoreductase activity"/>
    <property type="evidence" value="ECO:0007669"/>
    <property type="project" value="InterPro"/>
</dbReference>
<comment type="caution">
    <text evidence="2">The sequence shown here is derived from an EMBL/GenBank/DDBJ whole genome shotgun (WGS) entry which is preliminary data.</text>
</comment>
<dbReference type="InterPro" id="IPR029478">
    <property type="entry name" value="TM1586_NiRdase"/>
</dbReference>
<sequence length="234" mass="24990">MNLLEAMRERHAVRNFTDEPLTGEQIETLSTAITELNTSHNLQIQFIHGADDAFGGCPTHYGRFTGVHNLIALIGSDNGLPENLDERTGHAGELLTLTAVASGLDTAWVVLHEAGEHEGAWTLGNDQRMPAAIAVGHGARAGRPHRSKPAEELGMVSDAIGSYAEAPEWFRHGIDAVALAPSALGKQPVRFTLLEDGHTVKAEALEGVQAHICLGIAKLHFELGAGAGNFTWSE</sequence>
<dbReference type="Pfam" id="PF14512">
    <property type="entry name" value="TM1586_NiRdase"/>
    <property type="match status" value="1"/>
</dbReference>
<organism evidence="2 3">
    <name type="scientific">Bifidobacterium cebidarum</name>
    <dbReference type="NCBI Taxonomy" id="2650773"/>
    <lineage>
        <taxon>Bacteria</taxon>
        <taxon>Bacillati</taxon>
        <taxon>Actinomycetota</taxon>
        <taxon>Actinomycetes</taxon>
        <taxon>Bifidobacteriales</taxon>
        <taxon>Bifidobacteriaceae</taxon>
        <taxon>Bifidobacterium</taxon>
    </lineage>
</organism>
<dbReference type="RefSeq" id="WP_152209948.1">
    <property type="nucleotide sequence ID" value="NZ_WBVS01000006.1"/>
</dbReference>
<accession>A0A6I1G948</accession>
<proteinExistence type="predicted"/>
<dbReference type="EMBL" id="WBVS01000006">
    <property type="protein sequence ID" value="KAB7787981.1"/>
    <property type="molecule type" value="Genomic_DNA"/>
</dbReference>
<reference evidence="2 3" key="1">
    <citation type="submission" date="2019-09" db="EMBL/GenBank/DDBJ databases">
        <title>Characterization of the phylogenetic diversity of two novel species belonging to the genus Bifidobacterium: Bifidobacterium cebidarum sp. nov. and Bifidobacterium leontopitheci sp. nov.</title>
        <authorList>
            <person name="Lugli G.A."/>
            <person name="Duranti S."/>
            <person name="Milani C."/>
            <person name="Turroni F."/>
            <person name="Ventura M."/>
        </authorList>
    </citation>
    <scope>NUCLEOTIDE SEQUENCE [LARGE SCALE GENOMIC DNA]</scope>
    <source>
        <strain evidence="2 3">LMG 31469</strain>
    </source>
</reference>
<evidence type="ECO:0000259" key="1">
    <source>
        <dbReference type="Pfam" id="PF14512"/>
    </source>
</evidence>
<dbReference type="AlphaFoldDB" id="A0A6I1G948"/>
<dbReference type="SUPFAM" id="SSF55469">
    <property type="entry name" value="FMN-dependent nitroreductase-like"/>
    <property type="match status" value="1"/>
</dbReference>
<dbReference type="Proteomes" id="UP000468413">
    <property type="component" value="Unassembled WGS sequence"/>
</dbReference>
<evidence type="ECO:0000313" key="3">
    <source>
        <dbReference type="Proteomes" id="UP000468413"/>
    </source>
</evidence>
<feature type="domain" description="Putative nitroreductase TM1586" evidence="1">
    <location>
        <begin position="2"/>
        <end position="225"/>
    </location>
</feature>
<dbReference type="Gene3D" id="3.40.109.10">
    <property type="entry name" value="NADH Oxidase"/>
    <property type="match status" value="2"/>
</dbReference>
<name>A0A6I1G948_9BIFI</name>
<dbReference type="InterPro" id="IPR000415">
    <property type="entry name" value="Nitroreductase-like"/>
</dbReference>
<gene>
    <name evidence="2" type="ORF">F7D08_1375</name>
</gene>
<evidence type="ECO:0000313" key="2">
    <source>
        <dbReference type="EMBL" id="KAB7787981.1"/>
    </source>
</evidence>
<keyword evidence="3" id="KW-1185">Reference proteome</keyword>
<protein>
    <submittedName>
        <fullName evidence="2">Nitroreductase</fullName>
    </submittedName>
</protein>